<dbReference type="Gene3D" id="3.10.450.40">
    <property type="match status" value="1"/>
</dbReference>
<dbReference type="InterPro" id="IPR007048">
    <property type="entry name" value="IraD/Gp25-like"/>
</dbReference>
<comment type="caution">
    <text evidence="2">The sequence shown here is derived from an EMBL/GenBank/DDBJ whole genome shotgun (WGS) entry which is preliminary data.</text>
</comment>
<dbReference type="Pfam" id="PF04965">
    <property type="entry name" value="GPW_gp25"/>
    <property type="match status" value="1"/>
</dbReference>
<reference evidence="2" key="1">
    <citation type="submission" date="2021-05" db="EMBL/GenBank/DDBJ databases">
        <authorList>
            <person name="Pietrasiak N."/>
            <person name="Ward R."/>
            <person name="Stajich J.E."/>
            <person name="Kurbessoian T."/>
        </authorList>
    </citation>
    <scope>NUCLEOTIDE SEQUENCE</scope>
    <source>
        <strain evidence="2">HA4357-MV3</strain>
    </source>
</reference>
<dbReference type="Proteomes" id="UP000813215">
    <property type="component" value="Unassembled WGS sequence"/>
</dbReference>
<accession>A0A9E3HBI1</accession>
<gene>
    <name evidence="2" type="ORF">KME28_22790</name>
</gene>
<evidence type="ECO:0000313" key="2">
    <source>
        <dbReference type="EMBL" id="MBW4434463.1"/>
    </source>
</evidence>
<name>A0A9E3HBI1_9NOST</name>
<dbReference type="AlphaFoldDB" id="A0A9E3HBI1"/>
<dbReference type="EMBL" id="JAHHHW010000131">
    <property type="protein sequence ID" value="MBW4434463.1"/>
    <property type="molecule type" value="Genomic_DNA"/>
</dbReference>
<protein>
    <submittedName>
        <fullName evidence="2">GPW/gp25 family protein</fullName>
    </submittedName>
</protein>
<evidence type="ECO:0000259" key="1">
    <source>
        <dbReference type="Pfam" id="PF04965"/>
    </source>
</evidence>
<sequence length="135" mass="15502">MNTKFLGVGWEFPVQLNKHGEITMAYYEESIRKAIRMILETAPGERVMRPDFGCGIHNFVFAVNSAGTATRVASEVSESLIKWEPRIDLINVNAFGDPDKAYILLISIDYRVRATNNEFNMVYPFYLEYQDILNL</sequence>
<organism evidence="2 3">
    <name type="scientific">Pelatocladus maniniholoensis HA4357-MV3</name>
    <dbReference type="NCBI Taxonomy" id="1117104"/>
    <lineage>
        <taxon>Bacteria</taxon>
        <taxon>Bacillati</taxon>
        <taxon>Cyanobacteriota</taxon>
        <taxon>Cyanophyceae</taxon>
        <taxon>Nostocales</taxon>
        <taxon>Nostocaceae</taxon>
        <taxon>Pelatocladus</taxon>
    </lineage>
</organism>
<proteinExistence type="predicted"/>
<evidence type="ECO:0000313" key="3">
    <source>
        <dbReference type="Proteomes" id="UP000813215"/>
    </source>
</evidence>
<dbReference type="SUPFAM" id="SSF160719">
    <property type="entry name" value="gpW/gp25-like"/>
    <property type="match status" value="1"/>
</dbReference>
<feature type="domain" description="IraD/Gp25-like" evidence="1">
    <location>
        <begin position="27"/>
        <end position="116"/>
    </location>
</feature>
<reference evidence="2" key="2">
    <citation type="journal article" date="2022" name="Microbiol. Resour. Announc.">
        <title>Metagenome Sequencing to Explore Phylogenomics of Terrestrial Cyanobacteria.</title>
        <authorList>
            <person name="Ward R.D."/>
            <person name="Stajich J.E."/>
            <person name="Johansen J.R."/>
            <person name="Huntemann M."/>
            <person name="Clum A."/>
            <person name="Foster B."/>
            <person name="Foster B."/>
            <person name="Roux S."/>
            <person name="Palaniappan K."/>
            <person name="Varghese N."/>
            <person name="Mukherjee S."/>
            <person name="Reddy T.B.K."/>
            <person name="Daum C."/>
            <person name="Copeland A."/>
            <person name="Chen I.A."/>
            <person name="Ivanova N.N."/>
            <person name="Kyrpides N.C."/>
            <person name="Shapiro N."/>
            <person name="Eloe-Fadrosh E.A."/>
            <person name="Pietrasiak N."/>
        </authorList>
    </citation>
    <scope>NUCLEOTIDE SEQUENCE</scope>
    <source>
        <strain evidence="2">HA4357-MV3</strain>
    </source>
</reference>